<keyword evidence="2" id="KW-0418">Kinase</keyword>
<evidence type="ECO:0000313" key="3">
    <source>
        <dbReference type="Proteomes" id="UP000241394"/>
    </source>
</evidence>
<feature type="compositionally biased region" description="Pro residues" evidence="1">
    <location>
        <begin position="107"/>
        <end position="116"/>
    </location>
</feature>
<evidence type="ECO:0000256" key="1">
    <source>
        <dbReference type="SAM" id="MobiDB-lite"/>
    </source>
</evidence>
<organism evidence="2 3">
    <name type="scientific">Actinidia chinensis var. chinensis</name>
    <name type="common">Chinese soft-hair kiwi</name>
    <dbReference type="NCBI Taxonomy" id="1590841"/>
    <lineage>
        <taxon>Eukaryota</taxon>
        <taxon>Viridiplantae</taxon>
        <taxon>Streptophyta</taxon>
        <taxon>Embryophyta</taxon>
        <taxon>Tracheophyta</taxon>
        <taxon>Spermatophyta</taxon>
        <taxon>Magnoliopsida</taxon>
        <taxon>eudicotyledons</taxon>
        <taxon>Gunneridae</taxon>
        <taxon>Pentapetalae</taxon>
        <taxon>asterids</taxon>
        <taxon>Ericales</taxon>
        <taxon>Actinidiaceae</taxon>
        <taxon>Actinidia</taxon>
    </lineage>
</organism>
<comment type="caution">
    <text evidence="2">The sequence shown here is derived from an EMBL/GenBank/DDBJ whole genome shotgun (WGS) entry which is preliminary data.</text>
</comment>
<feature type="compositionally biased region" description="Polar residues" evidence="1">
    <location>
        <begin position="39"/>
        <end position="59"/>
    </location>
</feature>
<feature type="compositionally biased region" description="Pro residues" evidence="1">
    <location>
        <begin position="68"/>
        <end position="82"/>
    </location>
</feature>
<dbReference type="Gramene" id="PSS07568">
    <property type="protein sequence ID" value="PSS07568"/>
    <property type="gene ID" value="CEY00_Acc17917"/>
</dbReference>
<reference evidence="2 3" key="1">
    <citation type="submission" date="2017-07" db="EMBL/GenBank/DDBJ databases">
        <title>An improved, manually edited Actinidia chinensis var. chinensis (kiwifruit) genome highlights the challenges associated with draft genomes and gene prediction in plants.</title>
        <authorList>
            <person name="Pilkington S."/>
            <person name="Crowhurst R."/>
            <person name="Hilario E."/>
            <person name="Nardozza S."/>
            <person name="Fraser L."/>
            <person name="Peng Y."/>
            <person name="Gunaseelan K."/>
            <person name="Simpson R."/>
            <person name="Tahir J."/>
            <person name="Deroles S."/>
            <person name="Templeton K."/>
            <person name="Luo Z."/>
            <person name="Davy M."/>
            <person name="Cheng C."/>
            <person name="Mcneilage M."/>
            <person name="Scaglione D."/>
            <person name="Liu Y."/>
            <person name="Zhang Q."/>
            <person name="Datson P."/>
            <person name="De Silva N."/>
            <person name="Gardiner S."/>
            <person name="Bassett H."/>
            <person name="Chagne D."/>
            <person name="Mccallum J."/>
            <person name="Dzierzon H."/>
            <person name="Deng C."/>
            <person name="Wang Y.-Y."/>
            <person name="Barron N."/>
            <person name="Manako K."/>
            <person name="Bowen J."/>
            <person name="Foster T."/>
            <person name="Erridge Z."/>
            <person name="Tiffin H."/>
            <person name="Waite C."/>
            <person name="Davies K."/>
            <person name="Grierson E."/>
            <person name="Laing W."/>
            <person name="Kirk R."/>
            <person name="Chen X."/>
            <person name="Wood M."/>
            <person name="Montefiori M."/>
            <person name="Brummell D."/>
            <person name="Schwinn K."/>
            <person name="Catanach A."/>
            <person name="Fullerton C."/>
            <person name="Li D."/>
            <person name="Meiyalaghan S."/>
            <person name="Nieuwenhuizen N."/>
            <person name="Read N."/>
            <person name="Prakash R."/>
            <person name="Hunter D."/>
            <person name="Zhang H."/>
            <person name="Mckenzie M."/>
            <person name="Knabel M."/>
            <person name="Harris A."/>
            <person name="Allan A."/>
            <person name="Chen A."/>
            <person name="Janssen B."/>
            <person name="Plunkett B."/>
            <person name="Dwamena C."/>
            <person name="Voogd C."/>
            <person name="Leif D."/>
            <person name="Lafferty D."/>
            <person name="Souleyre E."/>
            <person name="Varkonyi-Gasic E."/>
            <person name="Gambi F."/>
            <person name="Hanley J."/>
            <person name="Yao J.-L."/>
            <person name="Cheung J."/>
            <person name="David K."/>
            <person name="Warren B."/>
            <person name="Marsh K."/>
            <person name="Snowden K."/>
            <person name="Lin-Wang K."/>
            <person name="Brian L."/>
            <person name="Martinez-Sanchez M."/>
            <person name="Wang M."/>
            <person name="Ileperuma N."/>
            <person name="Macnee N."/>
            <person name="Campin R."/>
            <person name="Mcatee P."/>
            <person name="Drummond R."/>
            <person name="Espley R."/>
            <person name="Ireland H."/>
            <person name="Wu R."/>
            <person name="Atkinson R."/>
            <person name="Karunairetnam S."/>
            <person name="Bulley S."/>
            <person name="Chunkath S."/>
            <person name="Hanley Z."/>
            <person name="Storey R."/>
            <person name="Thrimawithana A."/>
            <person name="Thomson S."/>
            <person name="David C."/>
            <person name="Testolin R."/>
        </authorList>
    </citation>
    <scope>NUCLEOTIDE SEQUENCE [LARGE SCALE GENOMIC DNA]</scope>
    <source>
        <strain evidence="3">cv. Red5</strain>
        <tissue evidence="2">Young leaf</tissue>
    </source>
</reference>
<dbReference type="EMBL" id="NKQK01000016">
    <property type="protein sequence ID" value="PSS07568.1"/>
    <property type="molecule type" value="Genomic_DNA"/>
</dbReference>
<proteinExistence type="predicted"/>
<protein>
    <submittedName>
        <fullName evidence="2">Serine/threonine-protein kinase ndrC</fullName>
    </submittedName>
</protein>
<keyword evidence="2" id="KW-0808">Transferase</keyword>
<evidence type="ECO:0000313" key="2">
    <source>
        <dbReference type="EMBL" id="PSS07568.1"/>
    </source>
</evidence>
<reference evidence="3" key="2">
    <citation type="journal article" date="2018" name="BMC Genomics">
        <title>A manually annotated Actinidia chinensis var. chinensis (kiwifruit) genome highlights the challenges associated with draft genomes and gene prediction in plants.</title>
        <authorList>
            <person name="Pilkington S.M."/>
            <person name="Crowhurst R."/>
            <person name="Hilario E."/>
            <person name="Nardozza S."/>
            <person name="Fraser L."/>
            <person name="Peng Y."/>
            <person name="Gunaseelan K."/>
            <person name="Simpson R."/>
            <person name="Tahir J."/>
            <person name="Deroles S.C."/>
            <person name="Templeton K."/>
            <person name="Luo Z."/>
            <person name="Davy M."/>
            <person name="Cheng C."/>
            <person name="McNeilage M."/>
            <person name="Scaglione D."/>
            <person name="Liu Y."/>
            <person name="Zhang Q."/>
            <person name="Datson P."/>
            <person name="De Silva N."/>
            <person name="Gardiner S.E."/>
            <person name="Bassett H."/>
            <person name="Chagne D."/>
            <person name="McCallum J."/>
            <person name="Dzierzon H."/>
            <person name="Deng C."/>
            <person name="Wang Y.Y."/>
            <person name="Barron L."/>
            <person name="Manako K."/>
            <person name="Bowen J."/>
            <person name="Foster T.M."/>
            <person name="Erridge Z.A."/>
            <person name="Tiffin H."/>
            <person name="Waite C.N."/>
            <person name="Davies K.M."/>
            <person name="Grierson E.P."/>
            <person name="Laing W.A."/>
            <person name="Kirk R."/>
            <person name="Chen X."/>
            <person name="Wood M."/>
            <person name="Montefiori M."/>
            <person name="Brummell D.A."/>
            <person name="Schwinn K.E."/>
            <person name="Catanach A."/>
            <person name="Fullerton C."/>
            <person name="Li D."/>
            <person name="Meiyalaghan S."/>
            <person name="Nieuwenhuizen N."/>
            <person name="Read N."/>
            <person name="Prakash R."/>
            <person name="Hunter D."/>
            <person name="Zhang H."/>
            <person name="McKenzie M."/>
            <person name="Knabel M."/>
            <person name="Harris A."/>
            <person name="Allan A.C."/>
            <person name="Gleave A."/>
            <person name="Chen A."/>
            <person name="Janssen B.J."/>
            <person name="Plunkett B."/>
            <person name="Ampomah-Dwamena C."/>
            <person name="Voogd C."/>
            <person name="Leif D."/>
            <person name="Lafferty D."/>
            <person name="Souleyre E.J.F."/>
            <person name="Varkonyi-Gasic E."/>
            <person name="Gambi F."/>
            <person name="Hanley J."/>
            <person name="Yao J.L."/>
            <person name="Cheung J."/>
            <person name="David K.M."/>
            <person name="Warren B."/>
            <person name="Marsh K."/>
            <person name="Snowden K.C."/>
            <person name="Lin-Wang K."/>
            <person name="Brian L."/>
            <person name="Martinez-Sanchez M."/>
            <person name="Wang M."/>
            <person name="Ileperuma N."/>
            <person name="Macnee N."/>
            <person name="Campin R."/>
            <person name="McAtee P."/>
            <person name="Drummond R.S.M."/>
            <person name="Espley R.V."/>
            <person name="Ireland H.S."/>
            <person name="Wu R."/>
            <person name="Atkinson R.G."/>
            <person name="Karunairetnam S."/>
            <person name="Bulley S."/>
            <person name="Chunkath S."/>
            <person name="Hanley Z."/>
            <person name="Storey R."/>
            <person name="Thrimawithana A.H."/>
            <person name="Thomson S."/>
            <person name="David C."/>
            <person name="Testolin R."/>
            <person name="Huang H."/>
            <person name="Hellens R.P."/>
            <person name="Schaffer R.J."/>
        </authorList>
    </citation>
    <scope>NUCLEOTIDE SEQUENCE [LARGE SCALE GENOMIC DNA]</scope>
    <source>
        <strain evidence="3">cv. Red5</strain>
    </source>
</reference>
<feature type="region of interest" description="Disordered" evidence="1">
    <location>
        <begin position="36"/>
        <end position="142"/>
    </location>
</feature>
<dbReference type="OrthoDB" id="10426464at2759"/>
<dbReference type="GO" id="GO:0016301">
    <property type="term" value="F:kinase activity"/>
    <property type="evidence" value="ECO:0007669"/>
    <property type="project" value="UniProtKB-KW"/>
</dbReference>
<gene>
    <name evidence="2" type="ORF">CEY00_Acc17917</name>
</gene>
<dbReference type="AlphaFoldDB" id="A0A2R6QG24"/>
<dbReference type="InParanoid" id="A0A2R6QG24"/>
<dbReference type="Proteomes" id="UP000241394">
    <property type="component" value="Chromosome LG16"/>
</dbReference>
<accession>A0A2R6QG24</accession>
<sequence>MSRKMKIYIIKAFFLTFIFAFLGTQARTVLEHPLDKSLKNNCGRNLSPRTPTLASSLRSQETHYERTPTPPPPPPRSPPGPSPIKVISRAFPCSDIKGLSDYSRAASPPPPSPTSSPPTHQHQLSIGLLLENSPPSPNLAST</sequence>
<name>A0A2R6QG24_ACTCC</name>
<keyword evidence="3" id="KW-1185">Reference proteome</keyword>